<dbReference type="GO" id="GO:0016020">
    <property type="term" value="C:membrane"/>
    <property type="evidence" value="ECO:0007669"/>
    <property type="project" value="InterPro"/>
</dbReference>
<dbReference type="RefSeq" id="WP_008238357.1">
    <property type="nucleotide sequence ID" value="NZ_AJJU01000004.1"/>
</dbReference>
<feature type="transmembrane region" description="Helical" evidence="3">
    <location>
        <begin position="204"/>
        <end position="232"/>
    </location>
</feature>
<dbReference type="STRING" id="946077.W5A_05838"/>
<comment type="caution">
    <text evidence="4">The sequence shown here is derived from an EMBL/GenBank/DDBJ whole genome shotgun (WGS) entry which is preliminary data.</text>
</comment>
<dbReference type="eggNOG" id="COG1183">
    <property type="taxonomic scope" value="Bacteria"/>
</dbReference>
<evidence type="ECO:0000313" key="5">
    <source>
        <dbReference type="Proteomes" id="UP000005938"/>
    </source>
</evidence>
<dbReference type="Proteomes" id="UP000005938">
    <property type="component" value="Unassembled WGS sequence"/>
</dbReference>
<proteinExistence type="inferred from homology"/>
<evidence type="ECO:0000256" key="1">
    <source>
        <dbReference type="ARBA" id="ARBA00022679"/>
    </source>
</evidence>
<dbReference type="InterPro" id="IPR048254">
    <property type="entry name" value="CDP_ALCOHOL_P_TRANSF_CS"/>
</dbReference>
<dbReference type="PATRIC" id="fig|946077.3.peg.1187"/>
<evidence type="ECO:0000256" key="3">
    <source>
        <dbReference type="SAM" id="Phobius"/>
    </source>
</evidence>
<dbReference type="GO" id="GO:0008654">
    <property type="term" value="P:phospholipid biosynthetic process"/>
    <property type="evidence" value="ECO:0007669"/>
    <property type="project" value="InterPro"/>
</dbReference>
<keyword evidence="5" id="KW-1185">Reference proteome</keyword>
<dbReference type="OrthoDB" id="9777147at2"/>
<dbReference type="PROSITE" id="PS00379">
    <property type="entry name" value="CDP_ALCOHOL_P_TRANSF"/>
    <property type="match status" value="1"/>
</dbReference>
<dbReference type="EMBL" id="AJJU01000004">
    <property type="protein sequence ID" value="EID75712.1"/>
    <property type="molecule type" value="Genomic_DNA"/>
</dbReference>
<dbReference type="Pfam" id="PF01066">
    <property type="entry name" value="CDP-OH_P_transf"/>
    <property type="match status" value="1"/>
</dbReference>
<feature type="transmembrane region" description="Helical" evidence="3">
    <location>
        <begin position="133"/>
        <end position="152"/>
    </location>
</feature>
<organism evidence="4 5">
    <name type="scientific">Imtechella halotolerans K1</name>
    <dbReference type="NCBI Taxonomy" id="946077"/>
    <lineage>
        <taxon>Bacteria</taxon>
        <taxon>Pseudomonadati</taxon>
        <taxon>Bacteroidota</taxon>
        <taxon>Flavobacteriia</taxon>
        <taxon>Flavobacteriales</taxon>
        <taxon>Flavobacteriaceae</taxon>
        <taxon>Imtechella</taxon>
    </lineage>
</organism>
<gene>
    <name evidence="4" type="ORF">W5A_05838</name>
</gene>
<protein>
    <submittedName>
        <fullName evidence="4">Phosphatidylserine synthase</fullName>
    </submittedName>
</protein>
<keyword evidence="1 2" id="KW-0808">Transferase</keyword>
<sequence length="242" mass="26905">MKKHIPNFITLLNLLSGTIAVMLAVQNQLELAALFVFLGIVFDFFDGFAARMLKVSSELGVQLDSLADMVTCGVVPGIVMFQLLNDSTGTGWATIMATDMPASWLPYVGLLIPMASAYRLAKFNIDERQTDSFIGLPTPANALLILSLPLIVAYQNNDLMNTVIYNPWFLVVLSVVSSYMLNAEIPLFSLKIKTLAFQPNAHRYSFLLLSVVLLILLWFAAIPLIIVMYVLMSLFMQKRNFA</sequence>
<evidence type="ECO:0000313" key="4">
    <source>
        <dbReference type="EMBL" id="EID75712.1"/>
    </source>
</evidence>
<comment type="similarity">
    <text evidence="2">Belongs to the CDP-alcohol phosphatidyltransferase class-I family.</text>
</comment>
<dbReference type="AlphaFoldDB" id="I0WH46"/>
<feature type="transmembrane region" description="Helical" evidence="3">
    <location>
        <begin position="7"/>
        <end position="25"/>
    </location>
</feature>
<dbReference type="InterPro" id="IPR000462">
    <property type="entry name" value="CDP-OH_P_trans"/>
</dbReference>
<reference evidence="4 5" key="1">
    <citation type="journal article" date="2012" name="J. Bacteriol.">
        <title>Genome Sequence of the Halotolerant Bacterium Imtechella halotolerans K1T.</title>
        <authorList>
            <person name="Kumar S."/>
            <person name="Vikram S."/>
            <person name="Subramanian S."/>
            <person name="Raghava G.P."/>
            <person name="Pinnaka A.K."/>
        </authorList>
    </citation>
    <scope>NUCLEOTIDE SEQUENCE [LARGE SCALE GENOMIC DNA]</scope>
    <source>
        <strain evidence="4 5">K1</strain>
    </source>
</reference>
<feature type="transmembrane region" description="Helical" evidence="3">
    <location>
        <begin position="164"/>
        <end position="183"/>
    </location>
</feature>
<feature type="transmembrane region" description="Helical" evidence="3">
    <location>
        <begin position="31"/>
        <end position="53"/>
    </location>
</feature>
<dbReference type="InterPro" id="IPR043130">
    <property type="entry name" value="CDP-OH_PTrfase_TM_dom"/>
</dbReference>
<keyword evidence="3" id="KW-0472">Membrane</keyword>
<name>I0WH46_9FLAO</name>
<dbReference type="GO" id="GO:0016780">
    <property type="term" value="F:phosphotransferase activity, for other substituted phosphate groups"/>
    <property type="evidence" value="ECO:0007669"/>
    <property type="project" value="InterPro"/>
</dbReference>
<dbReference type="Gene3D" id="1.20.120.1760">
    <property type="match status" value="1"/>
</dbReference>
<evidence type="ECO:0000256" key="2">
    <source>
        <dbReference type="RuleBase" id="RU003750"/>
    </source>
</evidence>
<keyword evidence="3" id="KW-0812">Transmembrane</keyword>
<accession>I0WH46</accession>
<keyword evidence="3" id="KW-1133">Transmembrane helix</keyword>